<dbReference type="Proteomes" id="UP000728032">
    <property type="component" value="Unassembled WGS sequence"/>
</dbReference>
<dbReference type="EMBL" id="OC960828">
    <property type="protein sequence ID" value="CAD7665425.1"/>
    <property type="molecule type" value="Genomic_DNA"/>
</dbReference>
<evidence type="ECO:0000313" key="2">
    <source>
        <dbReference type="Proteomes" id="UP000728032"/>
    </source>
</evidence>
<feature type="non-terminal residue" evidence="1">
    <location>
        <position position="44"/>
    </location>
</feature>
<gene>
    <name evidence="1" type="ORF">ONB1V03_LOCUS21982</name>
</gene>
<proteinExistence type="predicted"/>
<sequence length="44" mass="4796">MLPEQGRQNSADAIRVTSIPGEQISNSYNILPEEAYCSALDINS</sequence>
<dbReference type="EMBL" id="CAJPVJ010046003">
    <property type="protein sequence ID" value="CAG2182561.1"/>
    <property type="molecule type" value="Genomic_DNA"/>
</dbReference>
<organism evidence="1">
    <name type="scientific">Oppiella nova</name>
    <dbReference type="NCBI Taxonomy" id="334625"/>
    <lineage>
        <taxon>Eukaryota</taxon>
        <taxon>Metazoa</taxon>
        <taxon>Ecdysozoa</taxon>
        <taxon>Arthropoda</taxon>
        <taxon>Chelicerata</taxon>
        <taxon>Arachnida</taxon>
        <taxon>Acari</taxon>
        <taxon>Acariformes</taxon>
        <taxon>Sarcoptiformes</taxon>
        <taxon>Oribatida</taxon>
        <taxon>Brachypylina</taxon>
        <taxon>Oppioidea</taxon>
        <taxon>Oppiidae</taxon>
        <taxon>Oppiella</taxon>
    </lineage>
</organism>
<evidence type="ECO:0000313" key="1">
    <source>
        <dbReference type="EMBL" id="CAD7665425.1"/>
    </source>
</evidence>
<keyword evidence="2" id="KW-1185">Reference proteome</keyword>
<protein>
    <submittedName>
        <fullName evidence="1">Uncharacterized protein</fullName>
    </submittedName>
</protein>
<name>A0A7R9MRY9_9ACAR</name>
<accession>A0A7R9MRY9</accession>
<dbReference type="OrthoDB" id="5585231at2759"/>
<dbReference type="AlphaFoldDB" id="A0A7R9MRY9"/>
<reference evidence="1" key="1">
    <citation type="submission" date="2020-11" db="EMBL/GenBank/DDBJ databases">
        <authorList>
            <person name="Tran Van P."/>
        </authorList>
    </citation>
    <scope>NUCLEOTIDE SEQUENCE</scope>
</reference>